<dbReference type="PROSITE" id="PS51032">
    <property type="entry name" value="AP2_ERF"/>
    <property type="match status" value="1"/>
</dbReference>
<reference evidence="8" key="1">
    <citation type="submission" date="2024-07" db="EMBL/GenBank/DDBJ databases">
        <title>Two chromosome-level genome assemblies of Korean endemic species Abeliophyllum distichum and Forsythia ovata (Oleaceae).</title>
        <authorList>
            <person name="Jang H."/>
        </authorList>
    </citation>
    <scope>NUCLEOTIDE SEQUENCE [LARGE SCALE GENOMIC DNA]</scope>
</reference>
<feature type="domain" description="AP2/ERF" evidence="6">
    <location>
        <begin position="1"/>
        <end position="29"/>
    </location>
</feature>
<protein>
    <submittedName>
        <fullName evidence="7">AP2-like ethylene-responsive transcription factor AIL6</fullName>
    </submittedName>
</protein>
<gene>
    <name evidence="7" type="ORF">Fot_25668</name>
</gene>
<dbReference type="EMBL" id="JBFOLJ010000007">
    <property type="protein sequence ID" value="KAL2521745.1"/>
    <property type="molecule type" value="Genomic_DNA"/>
</dbReference>
<evidence type="ECO:0000256" key="1">
    <source>
        <dbReference type="ARBA" id="ARBA00004123"/>
    </source>
</evidence>
<name>A0ABD1U9P4_9LAMI</name>
<dbReference type="AlphaFoldDB" id="A0ABD1U9P4"/>
<evidence type="ECO:0000313" key="8">
    <source>
        <dbReference type="Proteomes" id="UP001604277"/>
    </source>
</evidence>
<dbReference type="Proteomes" id="UP001604277">
    <property type="component" value="Unassembled WGS sequence"/>
</dbReference>
<evidence type="ECO:0000256" key="2">
    <source>
        <dbReference type="ARBA" id="ARBA00023015"/>
    </source>
</evidence>
<dbReference type="Gene3D" id="3.30.730.10">
    <property type="entry name" value="AP2/ERF domain"/>
    <property type="match status" value="1"/>
</dbReference>
<keyword evidence="2" id="KW-0805">Transcription regulation</keyword>
<evidence type="ECO:0000256" key="3">
    <source>
        <dbReference type="ARBA" id="ARBA00023125"/>
    </source>
</evidence>
<dbReference type="PANTHER" id="PTHR32467">
    <property type="entry name" value="AP2-LIKE ETHYLENE-RESPONSIVE TRANSCRIPTION FACTOR"/>
    <property type="match status" value="1"/>
</dbReference>
<evidence type="ECO:0000313" key="7">
    <source>
        <dbReference type="EMBL" id="KAL2521745.1"/>
    </source>
</evidence>
<keyword evidence="4" id="KW-0804">Transcription</keyword>
<dbReference type="GO" id="GO:0003677">
    <property type="term" value="F:DNA binding"/>
    <property type="evidence" value="ECO:0007669"/>
    <property type="project" value="UniProtKB-KW"/>
</dbReference>
<proteinExistence type="predicted"/>
<evidence type="ECO:0000256" key="4">
    <source>
        <dbReference type="ARBA" id="ARBA00023163"/>
    </source>
</evidence>
<organism evidence="7 8">
    <name type="scientific">Forsythia ovata</name>
    <dbReference type="NCBI Taxonomy" id="205694"/>
    <lineage>
        <taxon>Eukaryota</taxon>
        <taxon>Viridiplantae</taxon>
        <taxon>Streptophyta</taxon>
        <taxon>Embryophyta</taxon>
        <taxon>Tracheophyta</taxon>
        <taxon>Spermatophyta</taxon>
        <taxon>Magnoliopsida</taxon>
        <taxon>eudicotyledons</taxon>
        <taxon>Gunneridae</taxon>
        <taxon>Pentapetalae</taxon>
        <taxon>asterids</taxon>
        <taxon>lamiids</taxon>
        <taxon>Lamiales</taxon>
        <taxon>Oleaceae</taxon>
        <taxon>Forsythieae</taxon>
        <taxon>Forsythia</taxon>
    </lineage>
</organism>
<evidence type="ECO:0000256" key="5">
    <source>
        <dbReference type="ARBA" id="ARBA00023242"/>
    </source>
</evidence>
<sequence length="141" mass="15178">MAATEEEAAEAYDIAAIKFRGGNAVTNFEMNRYDVEAIAKSPLPVGGTAKRLKLSLEAKEKPPMNANLQVQSSSNSINFASLQQPVSTIPCGLPFDVNFFHHLHPTNAGSSTASGAVPTMVTPMPLMPSPADFFIWPHQSY</sequence>
<keyword evidence="5" id="KW-0539">Nucleus</keyword>
<dbReference type="GO" id="GO:0005634">
    <property type="term" value="C:nucleus"/>
    <property type="evidence" value="ECO:0007669"/>
    <property type="project" value="UniProtKB-SubCell"/>
</dbReference>
<keyword evidence="8" id="KW-1185">Reference proteome</keyword>
<accession>A0ABD1U9P4</accession>
<comment type="caution">
    <text evidence="7">The sequence shown here is derived from an EMBL/GenBank/DDBJ whole genome shotgun (WGS) entry which is preliminary data.</text>
</comment>
<dbReference type="InterPro" id="IPR016177">
    <property type="entry name" value="DNA-bd_dom_sf"/>
</dbReference>
<keyword evidence="3" id="KW-0238">DNA-binding</keyword>
<dbReference type="InterPro" id="IPR036955">
    <property type="entry name" value="AP2/ERF_dom_sf"/>
</dbReference>
<dbReference type="PANTHER" id="PTHR32467:SF222">
    <property type="entry name" value="AP2-LIKE ETHYLENE-RESPONSIVE TRANSCRIPTION FACTOR AIL7"/>
    <property type="match status" value="1"/>
</dbReference>
<dbReference type="InterPro" id="IPR001471">
    <property type="entry name" value="AP2/ERF_dom"/>
</dbReference>
<dbReference type="SUPFAM" id="SSF54171">
    <property type="entry name" value="DNA-binding domain"/>
    <property type="match status" value="1"/>
</dbReference>
<evidence type="ECO:0000259" key="6">
    <source>
        <dbReference type="PROSITE" id="PS51032"/>
    </source>
</evidence>
<comment type="subcellular location">
    <subcellularLocation>
        <location evidence="1">Nucleus</location>
    </subcellularLocation>
</comment>